<dbReference type="HAMAP" id="MF_00100_B">
    <property type="entry name" value="IF_2_B"/>
    <property type="match status" value="1"/>
</dbReference>
<accession>A0AAJ7TMT2</accession>
<dbReference type="Proteomes" id="UP001318040">
    <property type="component" value="Chromosome 33"/>
</dbReference>
<dbReference type="KEGG" id="pmrn:116948319"/>
<dbReference type="InterPro" id="IPR023115">
    <property type="entry name" value="TIF_IF2_dom3"/>
</dbReference>
<dbReference type="InterPro" id="IPR005225">
    <property type="entry name" value="Small_GTP-bd"/>
</dbReference>
<evidence type="ECO:0000256" key="9">
    <source>
        <dbReference type="ARBA" id="ARBA00025162"/>
    </source>
</evidence>
<keyword evidence="5" id="KW-0648">Protein biosynthesis</keyword>
<dbReference type="NCBIfam" id="TIGR00231">
    <property type="entry name" value="small_GTP"/>
    <property type="match status" value="1"/>
</dbReference>
<dbReference type="FunFam" id="2.40.30.10:FF:000008">
    <property type="entry name" value="Translation initiation factor IF-2"/>
    <property type="match status" value="1"/>
</dbReference>
<dbReference type="GO" id="GO:0003924">
    <property type="term" value="F:GTPase activity"/>
    <property type="evidence" value="ECO:0007669"/>
    <property type="project" value="InterPro"/>
</dbReference>
<evidence type="ECO:0000256" key="8">
    <source>
        <dbReference type="ARBA" id="ARBA00023134"/>
    </source>
</evidence>
<dbReference type="PROSITE" id="PS01176">
    <property type="entry name" value="IF2"/>
    <property type="match status" value="1"/>
</dbReference>
<dbReference type="InterPro" id="IPR053905">
    <property type="entry name" value="EF-G-like_DII"/>
</dbReference>
<sequence>MGDAGGSVRVNESGKSRLDSPVSLEQSYCARLTMQSIRSSVQCPRRSDTFRMNVRARLIKCAWTTGVVQAHRAPAWCCMQPHPQPSCFPSGYRHKATTEAWKSNENISKINVAKHDNRKKKSETQVVMIRQQMRVSELAKAMNKDIDHVYEALLHRDDLNVERMKPSTFLNEAVIKDVIKKSGMKYMSEKIKVEKIRENKDAVKRPPADASALVPRPPIITIMGHVDHGKTTLLDSLRHTQVAAGEEGGITQHIGAFHVPLPSGDYITFLDTPGHAAFSNIRMRGALVTDIVVLVVAADDGVMEQTIESIKYAKAARVPILVAVNKCDKPGVDPQHVKHELLAHEVVCEELGGDVQVVHVSALKGENLAALTEAIMAQAEVMELKADPAGLVEGTIIEASTNKGKGPVATVMVHRGTLRRGCVLVSGLSWARVRGTFDERGRPVAAATPSIAVEVVGWKTLPSAGDEVLEVESEARAKEVVEWRTEKERLERQEADGEAIRARQEDDREAYVRLREDLSSLSRRKQKAAKALAYKQGEQQEAAGRALEGAEPRLSLVVKGDVDGSVESILNVLDSYDCNDEVKMDVLHFGIGDVSEKDILLAETFSGTVYGFGVNANKVVMQLAEKKNVPVKLHKIIYRLVDDLKAELNSKLPLLTEEVVVGSATVLAKFDVTVGKNQVPVAGCRIKKGRFDRNFNFKIVRNNYDTIWQGKLSSLKHHKDDVQEVKTGMECGVMMDDDDADFQIGDSIVCYEEQKVLQQIQWKPPGF</sequence>
<dbReference type="Gene3D" id="3.40.50.300">
    <property type="entry name" value="P-loop containing nucleotide triphosphate hydrolases"/>
    <property type="match status" value="1"/>
</dbReference>
<evidence type="ECO:0000256" key="10">
    <source>
        <dbReference type="ARBA" id="ARBA00044200"/>
    </source>
</evidence>
<dbReference type="InterPro" id="IPR009000">
    <property type="entry name" value="Transl_B-barrel_sf"/>
</dbReference>
<evidence type="ECO:0000256" key="7">
    <source>
        <dbReference type="ARBA" id="ARBA00023128"/>
    </source>
</evidence>
<dbReference type="SUPFAM" id="SSF52540">
    <property type="entry name" value="P-loop containing nucleoside triphosphate hydrolases"/>
    <property type="match status" value="1"/>
</dbReference>
<dbReference type="FunFam" id="2.40.30.10:FF:000007">
    <property type="entry name" value="Translation initiation factor IF-2"/>
    <property type="match status" value="1"/>
</dbReference>
<dbReference type="InterPro" id="IPR000178">
    <property type="entry name" value="TF_IF2_bacterial-like"/>
</dbReference>
<dbReference type="InterPro" id="IPR015760">
    <property type="entry name" value="TIF_IF2"/>
</dbReference>
<keyword evidence="4" id="KW-0547">Nucleotide-binding</keyword>
<proteinExistence type="inferred from homology"/>
<evidence type="ECO:0000256" key="1">
    <source>
        <dbReference type="ARBA" id="ARBA00004173"/>
    </source>
</evidence>
<dbReference type="Gene3D" id="3.40.50.10050">
    <property type="entry name" value="Translation initiation factor IF- 2, domain 3"/>
    <property type="match status" value="1"/>
</dbReference>
<comment type="subcellular location">
    <subcellularLocation>
        <location evidence="1">Mitochondrion</location>
    </subcellularLocation>
</comment>
<dbReference type="SUPFAM" id="SSF52156">
    <property type="entry name" value="Initiation factor IF2/eIF5b, domain 3"/>
    <property type="match status" value="1"/>
</dbReference>
<dbReference type="Pfam" id="PF22042">
    <property type="entry name" value="EF-G_D2"/>
    <property type="match status" value="1"/>
</dbReference>
<evidence type="ECO:0000256" key="3">
    <source>
        <dbReference type="ARBA" id="ARBA00022540"/>
    </source>
</evidence>
<keyword evidence="7" id="KW-0496">Mitochondrion</keyword>
<dbReference type="GO" id="GO:0005525">
    <property type="term" value="F:GTP binding"/>
    <property type="evidence" value="ECO:0007669"/>
    <property type="project" value="UniProtKB-KW"/>
</dbReference>
<dbReference type="FunFam" id="3.40.50.300:FF:000019">
    <property type="entry name" value="Translation initiation factor IF-2"/>
    <property type="match status" value="1"/>
</dbReference>
<dbReference type="InterPro" id="IPR000795">
    <property type="entry name" value="T_Tr_GTP-bd_dom"/>
</dbReference>
<evidence type="ECO:0000313" key="12">
    <source>
        <dbReference type="Proteomes" id="UP001318040"/>
    </source>
</evidence>
<dbReference type="GO" id="GO:0003743">
    <property type="term" value="F:translation initiation factor activity"/>
    <property type="evidence" value="ECO:0007669"/>
    <property type="project" value="UniProtKB-KW"/>
</dbReference>
<gene>
    <name evidence="13" type="primary">MTIF2</name>
</gene>
<protein>
    <recommendedName>
        <fullName evidence="10">Translation initiation factor IF-2, mitochondrial</fullName>
    </recommendedName>
</protein>
<dbReference type="Pfam" id="PF00009">
    <property type="entry name" value="GTP_EFTU"/>
    <property type="match status" value="1"/>
</dbReference>
<evidence type="ECO:0000313" key="13">
    <source>
        <dbReference type="RefSeq" id="XP_032820764.1"/>
    </source>
</evidence>
<feature type="domain" description="Tr-type G" evidence="11">
    <location>
        <begin position="215"/>
        <end position="385"/>
    </location>
</feature>
<dbReference type="SUPFAM" id="SSF50447">
    <property type="entry name" value="Translation proteins"/>
    <property type="match status" value="2"/>
</dbReference>
<dbReference type="AlphaFoldDB" id="A0AAJ7TMT2"/>
<evidence type="ECO:0000256" key="2">
    <source>
        <dbReference type="ARBA" id="ARBA00007733"/>
    </source>
</evidence>
<dbReference type="Gene3D" id="2.40.30.10">
    <property type="entry name" value="Translation factors"/>
    <property type="match status" value="2"/>
</dbReference>
<dbReference type="CTD" id="4528"/>
<name>A0AAJ7TMT2_PETMA</name>
<dbReference type="RefSeq" id="XP_032820764.1">
    <property type="nucleotide sequence ID" value="XM_032964873.1"/>
</dbReference>
<keyword evidence="3 13" id="KW-0396">Initiation factor</keyword>
<dbReference type="CDD" id="cd03692">
    <property type="entry name" value="mtIF2_IVc"/>
    <property type="match status" value="1"/>
</dbReference>
<dbReference type="PANTHER" id="PTHR43381">
    <property type="entry name" value="TRANSLATION INITIATION FACTOR IF-2-RELATED"/>
    <property type="match status" value="1"/>
</dbReference>
<dbReference type="PANTHER" id="PTHR43381:SF20">
    <property type="entry name" value="TRANSLATION INITIATION FACTOR IF-2, MITOCHONDRIAL"/>
    <property type="match status" value="1"/>
</dbReference>
<organism evidence="12 13">
    <name type="scientific">Petromyzon marinus</name>
    <name type="common">Sea lamprey</name>
    <dbReference type="NCBI Taxonomy" id="7757"/>
    <lineage>
        <taxon>Eukaryota</taxon>
        <taxon>Metazoa</taxon>
        <taxon>Chordata</taxon>
        <taxon>Craniata</taxon>
        <taxon>Vertebrata</taxon>
        <taxon>Cyclostomata</taxon>
        <taxon>Hyperoartia</taxon>
        <taxon>Petromyzontiformes</taxon>
        <taxon>Petromyzontidae</taxon>
        <taxon>Petromyzon</taxon>
    </lineage>
</organism>
<evidence type="ECO:0000256" key="5">
    <source>
        <dbReference type="ARBA" id="ARBA00022917"/>
    </source>
</evidence>
<dbReference type="PROSITE" id="PS51722">
    <property type="entry name" value="G_TR_2"/>
    <property type="match status" value="1"/>
</dbReference>
<dbReference type="FunFam" id="3.40.50.10050:FF:000001">
    <property type="entry name" value="Translation initiation factor IF-2"/>
    <property type="match status" value="1"/>
</dbReference>
<reference evidence="13" key="1">
    <citation type="submission" date="2025-08" db="UniProtKB">
        <authorList>
            <consortium name="RefSeq"/>
        </authorList>
    </citation>
    <scope>IDENTIFICATION</scope>
    <source>
        <tissue evidence="13">Sperm</tissue>
    </source>
</reference>
<keyword evidence="8" id="KW-0342">GTP-binding</keyword>
<dbReference type="InterPro" id="IPR027417">
    <property type="entry name" value="P-loop_NTPase"/>
</dbReference>
<dbReference type="InterPro" id="IPR036925">
    <property type="entry name" value="TIF_IF2_dom3_sf"/>
</dbReference>
<dbReference type="CDD" id="cd01887">
    <property type="entry name" value="IF2_eIF5B"/>
    <property type="match status" value="1"/>
</dbReference>
<keyword evidence="12" id="KW-1185">Reference proteome</keyword>
<evidence type="ECO:0000256" key="4">
    <source>
        <dbReference type="ARBA" id="ARBA00022741"/>
    </source>
</evidence>
<dbReference type="GO" id="GO:0005739">
    <property type="term" value="C:mitochondrion"/>
    <property type="evidence" value="ECO:0007669"/>
    <property type="project" value="UniProtKB-SubCell"/>
</dbReference>
<evidence type="ECO:0000256" key="6">
    <source>
        <dbReference type="ARBA" id="ARBA00022946"/>
    </source>
</evidence>
<dbReference type="InterPro" id="IPR044145">
    <property type="entry name" value="IF2_II"/>
</dbReference>
<comment type="function">
    <text evidence="9">One of the essential components for the initiation of protein synthesis. Protects formylmethionyl-tRNA from spontaneous hydrolysis and promotes its binding to the 30S ribosomal subunits. Also involved in the hydrolysis of GTP during the formation of the 70S ribosomal complex.</text>
</comment>
<dbReference type="CDD" id="cd03702">
    <property type="entry name" value="IF2_mtIF2_II"/>
    <property type="match status" value="1"/>
</dbReference>
<comment type="similarity">
    <text evidence="2">Belongs to the TRAFAC class translation factor GTPase superfamily. Classic translation factor GTPase family. IF-2 subfamily.</text>
</comment>
<evidence type="ECO:0000259" key="11">
    <source>
        <dbReference type="PROSITE" id="PS51722"/>
    </source>
</evidence>
<keyword evidence="6" id="KW-0809">Transit peptide</keyword>
<dbReference type="Pfam" id="PF11987">
    <property type="entry name" value="IF-2"/>
    <property type="match status" value="1"/>
</dbReference>